<dbReference type="RefSeq" id="WP_202002044.1">
    <property type="nucleotide sequence ID" value="NZ_JAERSF010000002.1"/>
</dbReference>
<reference evidence="1 2" key="1">
    <citation type="submission" date="2021-01" db="EMBL/GenBank/DDBJ databases">
        <title>Genome seq and assembly of Flavobacterium sp. GN10.</title>
        <authorList>
            <person name="Chhetri G."/>
        </authorList>
    </citation>
    <scope>NUCLEOTIDE SEQUENCE [LARGE SCALE GENOMIC DNA]</scope>
    <source>
        <strain evidence="1 2">GN10</strain>
    </source>
</reference>
<evidence type="ECO:0000313" key="2">
    <source>
        <dbReference type="Proteomes" id="UP000603728"/>
    </source>
</evidence>
<sequence length="176" mass="20626">MKNALIKNKLILVCIVFLFACKKKTYDNPKIDKSVIYKSTKKIKPNLSFDVDFSKIGYGRIILPIECTDNDLLMTINLTSREFKKPFIIKRRIGACTMPVNIVLQEEENNKISLLITQIYHPFDDSLVFVKKNNEFKFKEFYNNAYSSSNHRNYIRKGKFKQKGNLIKLNNNIDYP</sequence>
<dbReference type="PROSITE" id="PS51257">
    <property type="entry name" value="PROKAR_LIPOPROTEIN"/>
    <property type="match status" value="1"/>
</dbReference>
<keyword evidence="2" id="KW-1185">Reference proteome</keyword>
<organism evidence="1 2">
    <name type="scientific">Flavobacterium tagetis</name>
    <dbReference type="NCBI Taxonomy" id="2801336"/>
    <lineage>
        <taxon>Bacteria</taxon>
        <taxon>Pseudomonadati</taxon>
        <taxon>Bacteroidota</taxon>
        <taxon>Flavobacteriia</taxon>
        <taxon>Flavobacteriales</taxon>
        <taxon>Flavobacteriaceae</taxon>
        <taxon>Flavobacterium</taxon>
    </lineage>
</organism>
<dbReference type="Proteomes" id="UP000603728">
    <property type="component" value="Unassembled WGS sequence"/>
</dbReference>
<evidence type="ECO:0008006" key="3">
    <source>
        <dbReference type="Google" id="ProtNLM"/>
    </source>
</evidence>
<name>A0ABS1KEM1_9FLAO</name>
<protein>
    <recommendedName>
        <fullName evidence="3">Lipoprotein</fullName>
    </recommendedName>
</protein>
<accession>A0ABS1KEM1</accession>
<evidence type="ECO:0000313" key="1">
    <source>
        <dbReference type="EMBL" id="MBL0737642.1"/>
    </source>
</evidence>
<dbReference type="EMBL" id="JAERSF010000002">
    <property type="protein sequence ID" value="MBL0737642.1"/>
    <property type="molecule type" value="Genomic_DNA"/>
</dbReference>
<proteinExistence type="predicted"/>
<comment type="caution">
    <text evidence="1">The sequence shown here is derived from an EMBL/GenBank/DDBJ whole genome shotgun (WGS) entry which is preliminary data.</text>
</comment>
<gene>
    <name evidence="1" type="ORF">JI750_12120</name>
</gene>